<feature type="non-terminal residue" evidence="2">
    <location>
        <position position="1"/>
    </location>
</feature>
<sequence>PLKLAQTWYSSGEFDNRGQRPKAQLIDDYDSGDGKTLYVGTKKSEKQLRVYEKGREQGDKESPWVRYEAQFKASNRKDLSLDILRDPAGYLLGAYPVLHFLNCVALRMDITKAAVDATWKSARRHIKRQYGATLNFIVRHCPTSDALHAVISTCTSHRLPAWATADVANQWPEIAGINQTLEGVTP</sequence>
<dbReference type="InterPro" id="IPR003491">
    <property type="entry name" value="REP-like_C"/>
</dbReference>
<dbReference type="AlphaFoldDB" id="A0ABD7S2F9"/>
<accession>A0ABD7S2F9</accession>
<dbReference type="RefSeq" id="WP_186468574.1">
    <property type="nucleotide sequence ID" value="NZ_VOCK01000266.1"/>
</dbReference>
<evidence type="ECO:0000313" key="2">
    <source>
        <dbReference type="EMBL" id="TWQ43781.1"/>
    </source>
</evidence>
<dbReference type="Proteomes" id="UP000320455">
    <property type="component" value="Unassembled WGS sequence"/>
</dbReference>
<gene>
    <name evidence="2" type="ORF">FQK01_25020</name>
</gene>
<reference evidence="3" key="1">
    <citation type="journal article" date="2020" name="Phytopathology">
        <title>Genomic acquisitions in emerging populations of Xanthomonas vasicola pv. vasculorum infecting corn in the U.S. and Argentina.</title>
        <authorList>
            <person name="Perez-Quintero A.L."/>
        </authorList>
    </citation>
    <scope>NUCLEOTIDE SEQUENCE [LARGE SCALE GENOMIC DNA]</scope>
    <source>
        <strain evidence="3">Xvh-L</strain>
    </source>
</reference>
<keyword evidence="3" id="KW-1185">Reference proteome</keyword>
<organism evidence="2 3">
    <name type="scientific">Xanthomonas vasicola</name>
    <dbReference type="NCBI Taxonomy" id="56459"/>
    <lineage>
        <taxon>Bacteria</taxon>
        <taxon>Pseudomonadati</taxon>
        <taxon>Pseudomonadota</taxon>
        <taxon>Gammaproteobacteria</taxon>
        <taxon>Lysobacterales</taxon>
        <taxon>Lysobacteraceae</taxon>
        <taxon>Xanthomonas</taxon>
    </lineage>
</organism>
<evidence type="ECO:0000259" key="1">
    <source>
        <dbReference type="Pfam" id="PF02486"/>
    </source>
</evidence>
<dbReference type="Pfam" id="PF02486">
    <property type="entry name" value="Rep_trans"/>
    <property type="match status" value="1"/>
</dbReference>
<evidence type="ECO:0000313" key="3">
    <source>
        <dbReference type="Proteomes" id="UP000320455"/>
    </source>
</evidence>
<protein>
    <submittedName>
        <fullName evidence="2">Replication protein</fullName>
    </submittedName>
</protein>
<feature type="domain" description="Replication initiation protein-like C-terminal" evidence="1">
    <location>
        <begin position="11"/>
        <end position="79"/>
    </location>
</feature>
<dbReference type="EMBL" id="VOCK01000266">
    <property type="protein sequence ID" value="TWQ43781.1"/>
    <property type="molecule type" value="Genomic_DNA"/>
</dbReference>
<name>A0ABD7S2F9_XANVA</name>
<comment type="caution">
    <text evidence="2">The sequence shown here is derived from an EMBL/GenBank/DDBJ whole genome shotgun (WGS) entry which is preliminary data.</text>
</comment>
<proteinExistence type="predicted"/>